<dbReference type="EMBL" id="JADXDR010000295">
    <property type="protein sequence ID" value="KAI7835320.1"/>
    <property type="molecule type" value="Genomic_DNA"/>
</dbReference>
<accession>A0AAD5DH28</accession>
<reference evidence="1" key="1">
    <citation type="submission" date="2020-11" db="EMBL/GenBank/DDBJ databases">
        <title>Chlorella ohadii genome sequencing and assembly.</title>
        <authorList>
            <person name="Murik O."/>
            <person name="Treves H."/>
            <person name="Kedem I."/>
            <person name="Shotland Y."/>
            <person name="Kaplan A."/>
        </authorList>
    </citation>
    <scope>NUCLEOTIDE SEQUENCE</scope>
    <source>
        <strain evidence="1">1</strain>
    </source>
</reference>
<name>A0AAD5DH28_9CHLO</name>
<keyword evidence="2" id="KW-1185">Reference proteome</keyword>
<organism evidence="1 2">
    <name type="scientific">Chlorella ohadii</name>
    <dbReference type="NCBI Taxonomy" id="2649997"/>
    <lineage>
        <taxon>Eukaryota</taxon>
        <taxon>Viridiplantae</taxon>
        <taxon>Chlorophyta</taxon>
        <taxon>core chlorophytes</taxon>
        <taxon>Trebouxiophyceae</taxon>
        <taxon>Chlorellales</taxon>
        <taxon>Chlorellaceae</taxon>
        <taxon>Chlorella clade</taxon>
        <taxon>Chlorella</taxon>
    </lineage>
</organism>
<gene>
    <name evidence="1" type="ORF">COHA_010779</name>
</gene>
<dbReference type="Proteomes" id="UP001205105">
    <property type="component" value="Unassembled WGS sequence"/>
</dbReference>
<evidence type="ECO:0000313" key="2">
    <source>
        <dbReference type="Proteomes" id="UP001205105"/>
    </source>
</evidence>
<dbReference type="AlphaFoldDB" id="A0AAD5DH28"/>
<evidence type="ECO:0000313" key="1">
    <source>
        <dbReference type="EMBL" id="KAI7835320.1"/>
    </source>
</evidence>
<protein>
    <submittedName>
        <fullName evidence="1">Uncharacterized protein</fullName>
    </submittedName>
</protein>
<proteinExistence type="predicted"/>
<sequence length="114" mass="12909">MEGIFSRFEALIGRLERRSKLQLQLQQLDPNDPERQEVAAKLLGLRAETAAGWNAAVDWAARYAGVLQALTAAQDGAIFEALTEPDAKKMMKKLRLLVRWEVTRRMVQKRVDSS</sequence>
<comment type="caution">
    <text evidence="1">The sequence shown here is derived from an EMBL/GenBank/DDBJ whole genome shotgun (WGS) entry which is preliminary data.</text>
</comment>